<sequence>MGSSSGPGHGYDYAFKILLIGDSGVGKSSLLVSFISNHLADDLSPTIGALPSVLLLLLPLPLVVLFINTIAMTEADSALPDL</sequence>
<evidence type="ECO:0000256" key="1">
    <source>
        <dbReference type="SAM" id="Phobius"/>
    </source>
</evidence>
<protein>
    <submittedName>
        <fullName evidence="2">RAB</fullName>
    </submittedName>
</protein>
<evidence type="ECO:0000313" key="2">
    <source>
        <dbReference type="EMBL" id="URD82393.1"/>
    </source>
</evidence>
<proteinExistence type="predicted"/>
<accession>A0A9E7JIL9</accession>
<dbReference type="GO" id="GO:0003924">
    <property type="term" value="F:GTPase activity"/>
    <property type="evidence" value="ECO:0007669"/>
    <property type="project" value="InterPro"/>
</dbReference>
<dbReference type="InterPro" id="IPR001806">
    <property type="entry name" value="Small_GTPase"/>
</dbReference>
<evidence type="ECO:0000313" key="3">
    <source>
        <dbReference type="Proteomes" id="UP001055439"/>
    </source>
</evidence>
<dbReference type="Gene3D" id="3.40.50.300">
    <property type="entry name" value="P-loop containing nucleotide triphosphate hydrolases"/>
    <property type="match status" value="1"/>
</dbReference>
<dbReference type="Proteomes" id="UP001055439">
    <property type="component" value="Chromosome 10"/>
</dbReference>
<dbReference type="AlphaFoldDB" id="A0A9E7JIL9"/>
<keyword evidence="1" id="KW-0472">Membrane</keyword>
<dbReference type="SUPFAM" id="SSF52540">
    <property type="entry name" value="P-loop containing nucleoside triphosphate hydrolases"/>
    <property type="match status" value="1"/>
</dbReference>
<keyword evidence="1" id="KW-0812">Transmembrane</keyword>
<feature type="transmembrane region" description="Helical" evidence="1">
    <location>
        <begin position="47"/>
        <end position="67"/>
    </location>
</feature>
<dbReference type="OrthoDB" id="9989112at2759"/>
<dbReference type="InterPro" id="IPR027417">
    <property type="entry name" value="P-loop_NTPase"/>
</dbReference>
<reference evidence="2" key="1">
    <citation type="submission" date="2022-05" db="EMBL/GenBank/DDBJ databases">
        <title>The Musa troglodytarum L. genome provides insights into the mechanism of non-climacteric behaviour and enrichment of carotenoids.</title>
        <authorList>
            <person name="Wang J."/>
        </authorList>
    </citation>
    <scope>NUCLEOTIDE SEQUENCE</scope>
    <source>
        <tissue evidence="2">Leaf</tissue>
    </source>
</reference>
<dbReference type="GO" id="GO:0005525">
    <property type="term" value="F:GTP binding"/>
    <property type="evidence" value="ECO:0007669"/>
    <property type="project" value="InterPro"/>
</dbReference>
<gene>
    <name evidence="2" type="ORF">MUK42_18840</name>
</gene>
<name>A0A9E7JIL9_9LILI</name>
<dbReference type="Pfam" id="PF00071">
    <property type="entry name" value="Ras"/>
    <property type="match status" value="1"/>
</dbReference>
<dbReference type="EMBL" id="CP097503">
    <property type="protein sequence ID" value="URD82393.1"/>
    <property type="molecule type" value="Genomic_DNA"/>
</dbReference>
<keyword evidence="1" id="KW-1133">Transmembrane helix</keyword>
<organism evidence="2 3">
    <name type="scientific">Musa troglodytarum</name>
    <name type="common">fe'i banana</name>
    <dbReference type="NCBI Taxonomy" id="320322"/>
    <lineage>
        <taxon>Eukaryota</taxon>
        <taxon>Viridiplantae</taxon>
        <taxon>Streptophyta</taxon>
        <taxon>Embryophyta</taxon>
        <taxon>Tracheophyta</taxon>
        <taxon>Spermatophyta</taxon>
        <taxon>Magnoliopsida</taxon>
        <taxon>Liliopsida</taxon>
        <taxon>Zingiberales</taxon>
        <taxon>Musaceae</taxon>
        <taxon>Musa</taxon>
    </lineage>
</organism>
<keyword evidence="3" id="KW-1185">Reference proteome</keyword>